<evidence type="ECO:0000313" key="1">
    <source>
        <dbReference type="EMBL" id="PSM43515.1"/>
    </source>
</evidence>
<dbReference type="AlphaFoldDB" id="A0A2P8QB79"/>
<dbReference type="Proteomes" id="UP000240429">
    <property type="component" value="Unassembled WGS sequence"/>
</dbReference>
<gene>
    <name evidence="1" type="ORF">C6Y14_10400</name>
</gene>
<sequence>MPMRSCITCKSPEEEHRFLEPKEAAWLKKHLDLKNVDGFMVCLAPLDDGAKQCRNVRKYFVERPFREPLRLPEPE</sequence>
<dbReference type="EMBL" id="PYBJ01000005">
    <property type="protein sequence ID" value="PSM43515.1"/>
    <property type="molecule type" value="Genomic_DNA"/>
</dbReference>
<keyword evidence="2" id="KW-1185">Reference proteome</keyword>
<evidence type="ECO:0000313" key="2">
    <source>
        <dbReference type="Proteomes" id="UP000240429"/>
    </source>
</evidence>
<accession>A0A2P8QB79</accession>
<protein>
    <submittedName>
        <fullName evidence="1">Uncharacterized protein</fullName>
    </submittedName>
</protein>
<comment type="caution">
    <text evidence="1">The sequence shown here is derived from an EMBL/GenBank/DDBJ whole genome shotgun (WGS) entry which is preliminary data.</text>
</comment>
<dbReference type="OrthoDB" id="4233975at2"/>
<name>A0A2P8QB79_9ACTN</name>
<organism evidence="1 2">
    <name type="scientific">Streptomyces dioscori</name>
    <dbReference type="NCBI Taxonomy" id="2109333"/>
    <lineage>
        <taxon>Bacteria</taxon>
        <taxon>Bacillati</taxon>
        <taxon>Actinomycetota</taxon>
        <taxon>Actinomycetes</taxon>
        <taxon>Kitasatosporales</taxon>
        <taxon>Streptomycetaceae</taxon>
        <taxon>Streptomyces</taxon>
        <taxon>Streptomyces aurantiacus group</taxon>
    </lineage>
</organism>
<dbReference type="RefSeq" id="WP_159074207.1">
    <property type="nucleotide sequence ID" value="NZ_KZ679040.1"/>
</dbReference>
<proteinExistence type="predicted"/>
<reference evidence="1 2" key="1">
    <citation type="submission" date="2018-03" db="EMBL/GenBank/DDBJ databases">
        <title>Streptomyces dioscori sp. nov., a novel endophytic actinobacterium isolated from bulbil of Dioscorea bulbifera L.</title>
        <authorList>
            <person name="Zhikuan W."/>
        </authorList>
    </citation>
    <scope>NUCLEOTIDE SEQUENCE [LARGE SCALE GENOMIC DNA]</scope>
    <source>
        <strain evidence="1 2">A217</strain>
    </source>
</reference>